<dbReference type="CDD" id="cd03586">
    <property type="entry name" value="PolY_Pol_IV_kappa"/>
    <property type="match status" value="1"/>
</dbReference>
<dbReference type="Gene3D" id="3.40.1170.60">
    <property type="match status" value="1"/>
</dbReference>
<feature type="domain" description="UmuC" evidence="5">
    <location>
        <begin position="40"/>
        <end position="218"/>
    </location>
</feature>
<name>A0ABN2N224_9PSEU</name>
<dbReference type="InterPro" id="IPR043128">
    <property type="entry name" value="Rev_trsase/Diguanyl_cyclase"/>
</dbReference>
<dbReference type="Pfam" id="PF11799">
    <property type="entry name" value="IMS_C"/>
    <property type="match status" value="1"/>
</dbReference>
<dbReference type="PROSITE" id="PS50173">
    <property type="entry name" value="UMUC"/>
    <property type="match status" value="1"/>
</dbReference>
<comment type="function">
    <text evidence="2">Poorly processive, error-prone DNA polymerase involved in untargeted mutagenesis. Copies undamaged DNA at stalled replication forks, which arise in vivo from mismatched or misaligned primer ends. These misaligned primers can be extended by PolIV. Exhibits no 3'-5' exonuclease (proofreading) activity. May be involved in translesional synthesis, in conjunction with the beta clamp from PolIII.</text>
</comment>
<dbReference type="Pfam" id="PF00817">
    <property type="entry name" value="IMS"/>
    <property type="match status" value="1"/>
</dbReference>
<dbReference type="PANTHER" id="PTHR11076:SF33">
    <property type="entry name" value="DNA POLYMERASE KAPPA"/>
    <property type="match status" value="1"/>
</dbReference>
<dbReference type="SUPFAM" id="SSF56672">
    <property type="entry name" value="DNA/RNA polymerases"/>
    <property type="match status" value="1"/>
</dbReference>
<organism evidence="6 7">
    <name type="scientific">Pseudonocardia ailaonensis</name>
    <dbReference type="NCBI Taxonomy" id="367279"/>
    <lineage>
        <taxon>Bacteria</taxon>
        <taxon>Bacillati</taxon>
        <taxon>Actinomycetota</taxon>
        <taxon>Actinomycetes</taxon>
        <taxon>Pseudonocardiales</taxon>
        <taxon>Pseudonocardiaceae</taxon>
        <taxon>Pseudonocardia</taxon>
    </lineage>
</organism>
<comment type="catalytic activity">
    <reaction evidence="3">
        <text>DNA(n) + a 2'-deoxyribonucleoside 5'-triphosphate = DNA(n+1) + diphosphate</text>
        <dbReference type="Rhea" id="RHEA:22508"/>
        <dbReference type="Rhea" id="RHEA-COMP:17339"/>
        <dbReference type="Rhea" id="RHEA-COMP:17340"/>
        <dbReference type="ChEBI" id="CHEBI:33019"/>
        <dbReference type="ChEBI" id="CHEBI:61560"/>
        <dbReference type="ChEBI" id="CHEBI:173112"/>
        <dbReference type="EC" id="2.7.7.7"/>
    </reaction>
</comment>
<comment type="similarity">
    <text evidence="1">Belongs to the DNA polymerase type-Y family.</text>
</comment>
<evidence type="ECO:0000256" key="1">
    <source>
        <dbReference type="ARBA" id="ARBA00010945"/>
    </source>
</evidence>
<feature type="region of interest" description="Disordered" evidence="4">
    <location>
        <begin position="1"/>
        <end position="35"/>
    </location>
</feature>
<dbReference type="InterPro" id="IPR001126">
    <property type="entry name" value="UmuC"/>
</dbReference>
<dbReference type="InterPro" id="IPR036775">
    <property type="entry name" value="DNA_pol_Y-fam_lit_finger_sf"/>
</dbReference>
<dbReference type="Proteomes" id="UP001500449">
    <property type="component" value="Unassembled WGS sequence"/>
</dbReference>
<dbReference type="InterPro" id="IPR022880">
    <property type="entry name" value="DNApol_IV"/>
</dbReference>
<dbReference type="EMBL" id="BAAAQK010000007">
    <property type="protein sequence ID" value="GAA1849160.1"/>
    <property type="molecule type" value="Genomic_DNA"/>
</dbReference>
<dbReference type="Gene3D" id="1.10.150.20">
    <property type="entry name" value="5' to 3' exonuclease, C-terminal subdomain"/>
    <property type="match status" value="1"/>
</dbReference>
<dbReference type="InterPro" id="IPR017961">
    <property type="entry name" value="DNA_pol_Y-fam_little_finger"/>
</dbReference>
<evidence type="ECO:0000256" key="2">
    <source>
        <dbReference type="ARBA" id="ARBA00025589"/>
    </source>
</evidence>
<gene>
    <name evidence="6" type="ORF">GCM10009836_31140</name>
</gene>
<feature type="compositionally biased region" description="Basic and acidic residues" evidence="4">
    <location>
        <begin position="1"/>
        <end position="16"/>
    </location>
</feature>
<evidence type="ECO:0000313" key="7">
    <source>
        <dbReference type="Proteomes" id="UP001500449"/>
    </source>
</evidence>
<dbReference type="SUPFAM" id="SSF100879">
    <property type="entry name" value="Lesion bypass DNA polymerase (Y-family), little finger domain"/>
    <property type="match status" value="1"/>
</dbReference>
<feature type="compositionally biased region" description="Basic and acidic residues" evidence="4">
    <location>
        <begin position="23"/>
        <end position="35"/>
    </location>
</feature>
<protein>
    <submittedName>
        <fullName evidence="6">DNA polymerase IV</fullName>
    </submittedName>
</protein>
<evidence type="ECO:0000256" key="4">
    <source>
        <dbReference type="SAM" id="MobiDB-lite"/>
    </source>
</evidence>
<dbReference type="InterPro" id="IPR043502">
    <property type="entry name" value="DNA/RNA_pol_sf"/>
</dbReference>
<proteinExistence type="inferred from homology"/>
<sequence length="376" mass="40959">MPRPDPHREPRSELRREPRRAHALREAPGGRHDPGVTRWVLHVDLDQFLAAVEQRRHPELAGRPVVVGGNGDPASRTVVATASYEAREFGVHSGMPMRLAARRCPQAVFLPADNPAYEAASEEVMAVLRGFAVVVEVIGWDEAFLQWDGDDPEALAAEVRAEVRARTGLSCATGIGDNTLRAKMATAFAKPGGVHRITAGNWFATFGTEPTGVLHGIGTKTERKLAELCIHTVAQLAESSPTAVGERLGPRMGPYYVSLGRGMGRTEMEATPWVPRSRSRETTFDVNLENWTAVLAEIRVLSARVSGDVEAEGRDVARVGVKVRYAPFLTRTRSLTLPAPTRDPAVLEAAALEVAGWFPHDRPVRLLGVRAEFTPA</sequence>
<accession>A0ABN2N224</accession>
<dbReference type="Gene3D" id="3.30.70.270">
    <property type="match status" value="1"/>
</dbReference>
<dbReference type="InterPro" id="IPR050116">
    <property type="entry name" value="DNA_polymerase-Y"/>
</dbReference>
<reference evidence="6 7" key="1">
    <citation type="journal article" date="2019" name="Int. J. Syst. Evol. Microbiol.">
        <title>The Global Catalogue of Microorganisms (GCM) 10K type strain sequencing project: providing services to taxonomists for standard genome sequencing and annotation.</title>
        <authorList>
            <consortium name="The Broad Institute Genomics Platform"/>
            <consortium name="The Broad Institute Genome Sequencing Center for Infectious Disease"/>
            <person name="Wu L."/>
            <person name="Ma J."/>
        </authorList>
    </citation>
    <scope>NUCLEOTIDE SEQUENCE [LARGE SCALE GENOMIC DNA]</scope>
    <source>
        <strain evidence="6 7">JCM 16009</strain>
    </source>
</reference>
<dbReference type="NCBIfam" id="NF002883">
    <property type="entry name" value="PRK03352.1"/>
    <property type="match status" value="1"/>
</dbReference>
<dbReference type="PANTHER" id="PTHR11076">
    <property type="entry name" value="DNA REPAIR POLYMERASE UMUC / TRANSFERASE FAMILY MEMBER"/>
    <property type="match status" value="1"/>
</dbReference>
<keyword evidence="7" id="KW-1185">Reference proteome</keyword>
<evidence type="ECO:0000313" key="6">
    <source>
        <dbReference type="EMBL" id="GAA1849160.1"/>
    </source>
</evidence>
<comment type="caution">
    <text evidence="6">The sequence shown here is derived from an EMBL/GenBank/DDBJ whole genome shotgun (WGS) entry which is preliminary data.</text>
</comment>
<evidence type="ECO:0000259" key="5">
    <source>
        <dbReference type="PROSITE" id="PS50173"/>
    </source>
</evidence>
<dbReference type="Gene3D" id="3.30.1490.100">
    <property type="entry name" value="DNA polymerase, Y-family, little finger domain"/>
    <property type="match status" value="1"/>
</dbReference>
<evidence type="ECO:0000256" key="3">
    <source>
        <dbReference type="ARBA" id="ARBA00049244"/>
    </source>
</evidence>